<proteinExistence type="predicted"/>
<gene>
    <name evidence="4" type="ORF">MUB46_23450</name>
</gene>
<dbReference type="Proteomes" id="UP001320898">
    <property type="component" value="Unassembled WGS sequence"/>
</dbReference>
<dbReference type="Gene3D" id="2.130.10.130">
    <property type="entry name" value="Integrin alpha, N-terminal"/>
    <property type="match status" value="2"/>
</dbReference>
<dbReference type="InterPro" id="IPR013517">
    <property type="entry name" value="FG-GAP"/>
</dbReference>
<reference evidence="4 5" key="1">
    <citation type="submission" date="2022-04" db="EMBL/GenBank/DDBJ databases">
        <authorList>
            <person name="Ye Y.-Q."/>
            <person name="Du Z.-J."/>
        </authorList>
    </citation>
    <scope>NUCLEOTIDE SEQUENCE [LARGE SCALE GENOMIC DNA]</scope>
    <source>
        <strain evidence="4 5">A6E488</strain>
    </source>
</reference>
<dbReference type="InterPro" id="IPR036179">
    <property type="entry name" value="Ig-like_dom_sf"/>
</dbReference>
<keyword evidence="5" id="KW-1185">Reference proteome</keyword>
<dbReference type="PROSITE" id="PS50835">
    <property type="entry name" value="IG_LIKE"/>
    <property type="match status" value="1"/>
</dbReference>
<dbReference type="SUPFAM" id="SSF48726">
    <property type="entry name" value="Immunoglobulin"/>
    <property type="match status" value="1"/>
</dbReference>
<comment type="caution">
    <text evidence="4">The sequence shown here is derived from an EMBL/GenBank/DDBJ whole genome shotgun (WGS) entry which is preliminary data.</text>
</comment>
<dbReference type="Pfam" id="PF01839">
    <property type="entry name" value="FG-GAP"/>
    <property type="match status" value="1"/>
</dbReference>
<dbReference type="PANTHER" id="PTHR13412:SF0">
    <property type="entry name" value="T-CELL IMMUNOMODULATORY PROTEIN"/>
    <property type="match status" value="1"/>
</dbReference>
<keyword evidence="1 2" id="KW-0732">Signal</keyword>
<organism evidence="4 5">
    <name type="scientific">Microbaculum marinisediminis</name>
    <dbReference type="NCBI Taxonomy" id="2931392"/>
    <lineage>
        <taxon>Bacteria</taxon>
        <taxon>Pseudomonadati</taxon>
        <taxon>Pseudomonadota</taxon>
        <taxon>Alphaproteobacteria</taxon>
        <taxon>Hyphomicrobiales</taxon>
        <taxon>Tepidamorphaceae</taxon>
        <taxon>Microbaculum</taxon>
    </lineage>
</organism>
<protein>
    <submittedName>
        <fullName evidence="4">FG-GAP-like repeat-containing protein</fullName>
    </submittedName>
</protein>
<dbReference type="Gene3D" id="2.60.40.10">
    <property type="entry name" value="Immunoglobulins"/>
    <property type="match status" value="1"/>
</dbReference>
<evidence type="ECO:0000259" key="3">
    <source>
        <dbReference type="PROSITE" id="PS50835"/>
    </source>
</evidence>
<dbReference type="Pfam" id="PF13517">
    <property type="entry name" value="FG-GAP_3"/>
    <property type="match status" value="2"/>
</dbReference>
<dbReference type="SUPFAM" id="SSF69318">
    <property type="entry name" value="Integrin alpha N-terminal domain"/>
    <property type="match status" value="2"/>
</dbReference>
<evidence type="ECO:0000256" key="1">
    <source>
        <dbReference type="ARBA" id="ARBA00022729"/>
    </source>
</evidence>
<dbReference type="InterPro" id="IPR007110">
    <property type="entry name" value="Ig-like_dom"/>
</dbReference>
<evidence type="ECO:0000256" key="2">
    <source>
        <dbReference type="SAM" id="SignalP"/>
    </source>
</evidence>
<dbReference type="InterPro" id="IPR024881">
    <property type="entry name" value="Tip"/>
</dbReference>
<dbReference type="PANTHER" id="PTHR13412">
    <property type="entry name" value="T-CELL IMMUNOMODULATORY PROTEIN HOMOLOG"/>
    <property type="match status" value="1"/>
</dbReference>
<dbReference type="InterPro" id="IPR003599">
    <property type="entry name" value="Ig_sub"/>
</dbReference>
<dbReference type="InterPro" id="IPR028994">
    <property type="entry name" value="Integrin_alpha_N"/>
</dbReference>
<dbReference type="RefSeq" id="WP_261618411.1">
    <property type="nucleotide sequence ID" value="NZ_JALIDZ010000015.1"/>
</dbReference>
<dbReference type="SMART" id="SM00409">
    <property type="entry name" value="IG"/>
    <property type="match status" value="1"/>
</dbReference>
<accession>A0AAW5R847</accession>
<name>A0AAW5R847_9HYPH</name>
<dbReference type="InterPro" id="IPR013783">
    <property type="entry name" value="Ig-like_fold"/>
</dbReference>
<sequence>MKARLALAGFAVALAAISSGSSHAQQAPVVAAAGAATGDRPGFGAMIPGAQPARPDDAGILAQAVGDMDGDGRDELVVGLGHYPPQTNRSERIVVLSPDANGVLVERTTALVSKPPSFTHPRAIQMKDLNRDGRADVFIAGHGYDTDPFPGERNALLMSNAGGKHTKVTRGFPKFKDFTHGAALGDVNGDRRGDVFVGNGFGKSPKSRPYMLLGKRGNAVGVSRKLADDVLGPDTYYSSAALADVNGDGRDDLILGSNGNGNRDRLQRNVIYFNTGRKTIFRSDTPDVVLPRGRYGDGTNTVDIRTADINGDGFTDLIMAQHGNVPTFHGYGIQVLINRGNGQFRDETKTRFGGPIKDSDGQFLNHVMPADFFGDGHPDFVTFGGVGDGAPPVFYINDGAGFFSRHDESLFMPPEDTYLYHGMALPGDVNGDGLSDIINMSFGGGDFGTATYLNTGPVGAQTVPTIVRQPVKATVKRTDRKTVRLSVAASGGRPLSYAWTRDGKPVASDGPVLTIKRPKKRHAGIYRVTVSNDAGAVASRSVRLRVR</sequence>
<feature type="chain" id="PRO_5043386385" evidence="2">
    <location>
        <begin position="25"/>
        <end position="547"/>
    </location>
</feature>
<feature type="signal peptide" evidence="2">
    <location>
        <begin position="1"/>
        <end position="24"/>
    </location>
</feature>
<evidence type="ECO:0000313" key="5">
    <source>
        <dbReference type="Proteomes" id="UP001320898"/>
    </source>
</evidence>
<dbReference type="GO" id="GO:0005886">
    <property type="term" value="C:plasma membrane"/>
    <property type="evidence" value="ECO:0007669"/>
    <property type="project" value="TreeGrafter"/>
</dbReference>
<dbReference type="AlphaFoldDB" id="A0AAW5R847"/>
<feature type="domain" description="Ig-like" evidence="3">
    <location>
        <begin position="464"/>
        <end position="543"/>
    </location>
</feature>
<evidence type="ECO:0000313" key="4">
    <source>
        <dbReference type="EMBL" id="MCT8974824.1"/>
    </source>
</evidence>
<dbReference type="EMBL" id="JALIDZ010000015">
    <property type="protein sequence ID" value="MCT8974824.1"/>
    <property type="molecule type" value="Genomic_DNA"/>
</dbReference>